<dbReference type="EMBL" id="BARU01017484">
    <property type="protein sequence ID" value="GAH60508.1"/>
    <property type="molecule type" value="Genomic_DNA"/>
</dbReference>
<protein>
    <submittedName>
        <fullName evidence="1">Uncharacterized protein</fullName>
    </submittedName>
</protein>
<accession>X1ISM2</accession>
<comment type="caution">
    <text evidence="1">The sequence shown here is derived from an EMBL/GenBank/DDBJ whole genome shotgun (WGS) entry which is preliminary data.</text>
</comment>
<evidence type="ECO:0000313" key="1">
    <source>
        <dbReference type="EMBL" id="GAH60508.1"/>
    </source>
</evidence>
<sequence>MEPEKEGLKDTKVELPPVQRSFGRLYDVSWFLGMLPSFD</sequence>
<proteinExistence type="predicted"/>
<gene>
    <name evidence="1" type="ORF">S03H2_28998</name>
</gene>
<name>X1ISM2_9ZZZZ</name>
<reference evidence="1" key="1">
    <citation type="journal article" date="2014" name="Front. Microbiol.">
        <title>High frequency of phylogenetically diverse reductive dehalogenase-homologous genes in deep subseafloor sedimentary metagenomes.</title>
        <authorList>
            <person name="Kawai M."/>
            <person name="Futagami T."/>
            <person name="Toyoda A."/>
            <person name="Takaki Y."/>
            <person name="Nishi S."/>
            <person name="Hori S."/>
            <person name="Arai W."/>
            <person name="Tsubouchi T."/>
            <person name="Morono Y."/>
            <person name="Uchiyama I."/>
            <person name="Ito T."/>
            <person name="Fujiyama A."/>
            <person name="Inagaki F."/>
            <person name="Takami H."/>
        </authorList>
    </citation>
    <scope>NUCLEOTIDE SEQUENCE</scope>
    <source>
        <strain evidence="1">Expedition CK06-06</strain>
    </source>
</reference>
<organism evidence="1">
    <name type="scientific">marine sediment metagenome</name>
    <dbReference type="NCBI Taxonomy" id="412755"/>
    <lineage>
        <taxon>unclassified sequences</taxon>
        <taxon>metagenomes</taxon>
        <taxon>ecological metagenomes</taxon>
    </lineage>
</organism>
<dbReference type="AlphaFoldDB" id="X1ISM2"/>